<proteinExistence type="predicted"/>
<keyword evidence="1 3" id="KW-0808">Transferase</keyword>
<dbReference type="SUPFAM" id="SSF53335">
    <property type="entry name" value="S-adenosyl-L-methionine-dependent methyltransferases"/>
    <property type="match status" value="1"/>
</dbReference>
<dbReference type="AlphaFoldDB" id="A0A1I2HTI3"/>
<dbReference type="OrthoDB" id="9770553at2"/>
<dbReference type="GO" id="GO:0032259">
    <property type="term" value="P:methylation"/>
    <property type="evidence" value="ECO:0007669"/>
    <property type="project" value="UniProtKB-KW"/>
</dbReference>
<dbReference type="CDD" id="cd02440">
    <property type="entry name" value="AdoMet_MTases"/>
    <property type="match status" value="1"/>
</dbReference>
<dbReference type="Gene3D" id="3.40.50.150">
    <property type="entry name" value="Vaccinia Virus protein VP39"/>
    <property type="match status" value="1"/>
</dbReference>
<dbReference type="InterPro" id="IPR029063">
    <property type="entry name" value="SAM-dependent_MTases_sf"/>
</dbReference>
<dbReference type="STRING" id="662367.SAMN05216167_1498"/>
<evidence type="ECO:0000256" key="1">
    <source>
        <dbReference type="ARBA" id="ARBA00022679"/>
    </source>
</evidence>
<name>A0A1I2HTI3_9BACT</name>
<evidence type="ECO:0000313" key="3">
    <source>
        <dbReference type="EMBL" id="SFF33364.1"/>
    </source>
</evidence>
<evidence type="ECO:0000259" key="2">
    <source>
        <dbReference type="Pfam" id="PF08241"/>
    </source>
</evidence>
<keyword evidence="3" id="KW-0489">Methyltransferase</keyword>
<organism evidence="3 4">
    <name type="scientific">Spirosoma endophyticum</name>
    <dbReference type="NCBI Taxonomy" id="662367"/>
    <lineage>
        <taxon>Bacteria</taxon>
        <taxon>Pseudomonadati</taxon>
        <taxon>Bacteroidota</taxon>
        <taxon>Cytophagia</taxon>
        <taxon>Cytophagales</taxon>
        <taxon>Cytophagaceae</taxon>
        <taxon>Spirosoma</taxon>
    </lineage>
</organism>
<accession>A0A1I2HTI3</accession>
<dbReference type="InterPro" id="IPR013216">
    <property type="entry name" value="Methyltransf_11"/>
</dbReference>
<dbReference type="Proteomes" id="UP000198598">
    <property type="component" value="Unassembled WGS sequence"/>
</dbReference>
<gene>
    <name evidence="3" type="ORF">SAMN05216167_1498</name>
</gene>
<dbReference type="GO" id="GO:0008757">
    <property type="term" value="F:S-adenosylmethionine-dependent methyltransferase activity"/>
    <property type="evidence" value="ECO:0007669"/>
    <property type="project" value="InterPro"/>
</dbReference>
<keyword evidence="4" id="KW-1185">Reference proteome</keyword>
<feature type="domain" description="Methyltransferase type 11" evidence="2">
    <location>
        <begin position="70"/>
        <end position="166"/>
    </location>
</feature>
<dbReference type="InterPro" id="IPR050447">
    <property type="entry name" value="Erg6_SMT_methyltransf"/>
</dbReference>
<dbReference type="EMBL" id="FOLQ01000049">
    <property type="protein sequence ID" value="SFF33364.1"/>
    <property type="molecule type" value="Genomic_DNA"/>
</dbReference>
<sequence>MKNYSYHDQIIDYYHQCQIDYELIWHLKSHHCMHYGYWESDTKRLRDALFNINKKVAQLGQIKEGQRLIDLGCGVGGPAVYLAKNYNCEVSGISLSLMQIEQARHLARKENLNFIDFRVQDYCNTDFKNDEFHIAYAIESSCYAVDKTFFLEEAKRILKPDGKIIVIDFFWSTDKTNDADKKIMKKWTDSWSILDFSYERDFENQLESAGFFNIKKYNCNKQVWPSIRRLFLCFLIGFLCDALLRLVGKRNKLNSMNMRSAYYQYVTFEKGLWNYNIYCAEKP</sequence>
<dbReference type="PANTHER" id="PTHR44068">
    <property type="entry name" value="ZGC:194242"/>
    <property type="match status" value="1"/>
</dbReference>
<dbReference type="Pfam" id="PF08241">
    <property type="entry name" value="Methyltransf_11"/>
    <property type="match status" value="1"/>
</dbReference>
<reference evidence="3 4" key="1">
    <citation type="submission" date="2016-10" db="EMBL/GenBank/DDBJ databases">
        <authorList>
            <person name="de Groot N.N."/>
        </authorList>
    </citation>
    <scope>NUCLEOTIDE SEQUENCE [LARGE SCALE GENOMIC DNA]</scope>
    <source>
        <strain evidence="3 4">DSM 26130</strain>
    </source>
</reference>
<dbReference type="PANTHER" id="PTHR44068:SF11">
    <property type="entry name" value="GERANYL DIPHOSPHATE 2-C-METHYLTRANSFERASE"/>
    <property type="match status" value="1"/>
</dbReference>
<evidence type="ECO:0000313" key="4">
    <source>
        <dbReference type="Proteomes" id="UP000198598"/>
    </source>
</evidence>
<protein>
    <submittedName>
        <fullName evidence="3">Methyltransferase domain-containing protein</fullName>
    </submittedName>
</protein>